<feature type="compositionally biased region" description="Basic and acidic residues" evidence="8">
    <location>
        <begin position="311"/>
        <end position="334"/>
    </location>
</feature>
<comment type="caution">
    <text evidence="10">The sequence shown here is derived from an EMBL/GenBank/DDBJ whole genome shotgun (WGS) entry which is preliminary data.</text>
</comment>
<evidence type="ECO:0000256" key="6">
    <source>
        <dbReference type="ARBA" id="ARBA00022840"/>
    </source>
</evidence>
<keyword evidence="6 7" id="KW-0067">ATP-binding</keyword>
<dbReference type="PROSITE" id="PS00108">
    <property type="entry name" value="PROTEIN_KINASE_ST"/>
    <property type="match status" value="1"/>
</dbReference>
<keyword evidence="11" id="KW-1185">Reference proteome</keyword>
<dbReference type="InterPro" id="IPR000719">
    <property type="entry name" value="Prot_kinase_dom"/>
</dbReference>
<evidence type="ECO:0000256" key="5">
    <source>
        <dbReference type="ARBA" id="ARBA00022777"/>
    </source>
</evidence>
<evidence type="ECO:0000256" key="8">
    <source>
        <dbReference type="SAM" id="MobiDB-lite"/>
    </source>
</evidence>
<dbReference type="Gene3D" id="1.10.510.10">
    <property type="entry name" value="Transferase(Phosphotransferase) domain 1"/>
    <property type="match status" value="1"/>
</dbReference>
<dbReference type="CDD" id="cd14014">
    <property type="entry name" value="STKc_PknB_like"/>
    <property type="match status" value="1"/>
</dbReference>
<feature type="binding site" evidence="7">
    <location>
        <position position="41"/>
    </location>
    <ligand>
        <name>ATP</name>
        <dbReference type="ChEBI" id="CHEBI:30616"/>
    </ligand>
</feature>
<proteinExistence type="predicted"/>
<evidence type="ECO:0000313" key="11">
    <source>
        <dbReference type="Proteomes" id="UP001595824"/>
    </source>
</evidence>
<feature type="domain" description="Protein kinase" evidence="9">
    <location>
        <begin position="12"/>
        <end position="278"/>
    </location>
</feature>
<dbReference type="GO" id="GO:0004674">
    <property type="term" value="F:protein serine/threonine kinase activity"/>
    <property type="evidence" value="ECO:0007669"/>
    <property type="project" value="UniProtKB-EC"/>
</dbReference>
<evidence type="ECO:0000259" key="9">
    <source>
        <dbReference type="PROSITE" id="PS50011"/>
    </source>
</evidence>
<protein>
    <recommendedName>
        <fullName evidence="1">non-specific serine/threonine protein kinase</fullName>
        <ecNumber evidence="1">2.7.11.1</ecNumber>
    </recommendedName>
</protein>
<sequence length="441" mass="48577">MGSQNDVIAGQYHLVNRLGYGGMGEVYLAQDLNLARQVAVKLLLPNNVEREERRHRDRFRREARTTGTLGRSRHFPQVHAFGEHEGEPFLVMEFIEGPTLEELAEQHHPLPFRGVVAILAQLATALASLHDAGLVHRDLKPSNVMIAPGGVVKVMDLGIVAHTDPFATRITTTGGAAPGTVAYAAPEQVTEGRAEPRSDLYSLGCIVFELVTGEYLFTAETAYAMARCHADEPPRRIADVRPQTPPWLAETVDRLLCKNPDLRPGDARALFDLVRPHLAVLESAGCPGLGDYDPTLPWVRPCSPPPLPKKSPSDARRRQGSDLDDLARRQKRTTELRRDDLSRIRAEAGTFARDGDLRGAVRLIDQCLDSAVGRFGRIESGVVRLRIDRAALLREEGLPRDAHSAYTEVRPDAVRAFGEPSPEVREIDDGIERCAQDGGPH</sequence>
<dbReference type="PANTHER" id="PTHR43289:SF6">
    <property type="entry name" value="SERINE_THREONINE-PROTEIN KINASE NEKL-3"/>
    <property type="match status" value="1"/>
</dbReference>
<dbReference type="Pfam" id="PF00069">
    <property type="entry name" value="Pkinase"/>
    <property type="match status" value="1"/>
</dbReference>
<dbReference type="InterPro" id="IPR017441">
    <property type="entry name" value="Protein_kinase_ATP_BS"/>
</dbReference>
<dbReference type="RefSeq" id="WP_381739656.1">
    <property type="nucleotide sequence ID" value="NZ_JBHSDP010000015.1"/>
</dbReference>
<keyword evidence="2" id="KW-0723">Serine/threonine-protein kinase</keyword>
<keyword evidence="4 7" id="KW-0547">Nucleotide-binding</keyword>
<name>A0ABV8TF01_9ACTN</name>
<dbReference type="EC" id="2.7.11.1" evidence="1"/>
<evidence type="ECO:0000256" key="4">
    <source>
        <dbReference type="ARBA" id="ARBA00022741"/>
    </source>
</evidence>
<dbReference type="PROSITE" id="PS50011">
    <property type="entry name" value="PROTEIN_KINASE_DOM"/>
    <property type="match status" value="1"/>
</dbReference>
<feature type="region of interest" description="Disordered" evidence="8">
    <location>
        <begin position="300"/>
        <end position="334"/>
    </location>
</feature>
<evidence type="ECO:0000256" key="1">
    <source>
        <dbReference type="ARBA" id="ARBA00012513"/>
    </source>
</evidence>
<dbReference type="PROSITE" id="PS00107">
    <property type="entry name" value="PROTEIN_KINASE_ATP"/>
    <property type="match status" value="1"/>
</dbReference>
<reference evidence="11" key="1">
    <citation type="journal article" date="2019" name="Int. J. Syst. Evol. Microbiol.">
        <title>The Global Catalogue of Microorganisms (GCM) 10K type strain sequencing project: providing services to taxonomists for standard genome sequencing and annotation.</title>
        <authorList>
            <consortium name="The Broad Institute Genomics Platform"/>
            <consortium name="The Broad Institute Genome Sequencing Center for Infectious Disease"/>
            <person name="Wu L."/>
            <person name="Ma J."/>
        </authorList>
    </citation>
    <scope>NUCLEOTIDE SEQUENCE [LARGE SCALE GENOMIC DNA]</scope>
    <source>
        <strain evidence="11">PCU 347</strain>
    </source>
</reference>
<evidence type="ECO:0000256" key="7">
    <source>
        <dbReference type="PROSITE-ProRule" id="PRU10141"/>
    </source>
</evidence>
<keyword evidence="3 10" id="KW-0808">Transferase</keyword>
<evidence type="ECO:0000256" key="3">
    <source>
        <dbReference type="ARBA" id="ARBA00022679"/>
    </source>
</evidence>
<organism evidence="10 11">
    <name type="scientific">Streptomyces andamanensis</name>
    <dbReference type="NCBI Taxonomy" id="1565035"/>
    <lineage>
        <taxon>Bacteria</taxon>
        <taxon>Bacillati</taxon>
        <taxon>Actinomycetota</taxon>
        <taxon>Actinomycetes</taxon>
        <taxon>Kitasatosporales</taxon>
        <taxon>Streptomycetaceae</taxon>
        <taxon>Streptomyces</taxon>
    </lineage>
</organism>
<dbReference type="EMBL" id="JBHSDP010000015">
    <property type="protein sequence ID" value="MFC4329217.1"/>
    <property type="molecule type" value="Genomic_DNA"/>
</dbReference>
<accession>A0ABV8TF01</accession>
<evidence type="ECO:0000313" key="10">
    <source>
        <dbReference type="EMBL" id="MFC4329217.1"/>
    </source>
</evidence>
<gene>
    <name evidence="10" type="ORF">ACFPC0_15650</name>
</gene>
<dbReference type="SMART" id="SM00220">
    <property type="entry name" value="S_TKc"/>
    <property type="match status" value="1"/>
</dbReference>
<dbReference type="PANTHER" id="PTHR43289">
    <property type="entry name" value="MITOGEN-ACTIVATED PROTEIN KINASE KINASE KINASE 20-RELATED"/>
    <property type="match status" value="1"/>
</dbReference>
<dbReference type="SUPFAM" id="SSF56112">
    <property type="entry name" value="Protein kinase-like (PK-like)"/>
    <property type="match status" value="1"/>
</dbReference>
<feature type="compositionally biased region" description="Basic and acidic residues" evidence="8">
    <location>
        <begin position="422"/>
        <end position="441"/>
    </location>
</feature>
<keyword evidence="5 10" id="KW-0418">Kinase</keyword>
<evidence type="ECO:0000256" key="2">
    <source>
        <dbReference type="ARBA" id="ARBA00022527"/>
    </source>
</evidence>
<dbReference type="Gene3D" id="3.30.200.20">
    <property type="entry name" value="Phosphorylase Kinase, domain 1"/>
    <property type="match status" value="1"/>
</dbReference>
<dbReference type="InterPro" id="IPR011009">
    <property type="entry name" value="Kinase-like_dom_sf"/>
</dbReference>
<dbReference type="Proteomes" id="UP001595824">
    <property type="component" value="Unassembled WGS sequence"/>
</dbReference>
<dbReference type="InterPro" id="IPR008271">
    <property type="entry name" value="Ser/Thr_kinase_AS"/>
</dbReference>
<feature type="region of interest" description="Disordered" evidence="8">
    <location>
        <begin position="420"/>
        <end position="441"/>
    </location>
</feature>